<comment type="function">
    <text evidence="7">Involved in nucleolar processing of pre-18S ribosomal RNA.</text>
</comment>
<keyword evidence="11" id="KW-1185">Reference proteome</keyword>
<evidence type="ECO:0000313" key="11">
    <source>
        <dbReference type="Proteomes" id="UP000444721"/>
    </source>
</evidence>
<name>A0A6A5BWH1_NAEFO</name>
<keyword evidence="6 7" id="KW-0687">Ribonucleoprotein</keyword>
<dbReference type="Proteomes" id="UP000444721">
    <property type="component" value="Unassembled WGS sequence"/>
</dbReference>
<comment type="subcellular location">
    <subcellularLocation>
        <location evidence="1 7">Nucleus</location>
        <location evidence="1 7">Nucleolus</location>
    </subcellularLocation>
</comment>
<feature type="domain" description="BP28 C-terminal" evidence="9">
    <location>
        <begin position="1706"/>
        <end position="1905"/>
    </location>
</feature>
<dbReference type="Pfam" id="PF12397">
    <property type="entry name" value="U3snoRNP10"/>
    <property type="match status" value="1"/>
</dbReference>
<dbReference type="Gene3D" id="1.25.10.10">
    <property type="entry name" value="Leucine-rich Repeat Variant"/>
    <property type="match status" value="3"/>
</dbReference>
<dbReference type="PANTHER" id="PTHR13457:SF1">
    <property type="entry name" value="HEAT REPEAT-CONTAINING PROTEIN 1"/>
    <property type="match status" value="1"/>
</dbReference>
<evidence type="ECO:0000256" key="4">
    <source>
        <dbReference type="ARBA" id="ARBA00022552"/>
    </source>
</evidence>
<keyword evidence="3 7" id="KW-0690">Ribosome biogenesis</keyword>
<dbReference type="InterPro" id="IPR011989">
    <property type="entry name" value="ARM-like"/>
</dbReference>
<sequence>MSELKRQLQFLQTVFPQTAVTKLKKGKESFLFTAEKAARLTNEDIHIIGVDGLKELMRLDARFGPFQDSLFHSSSIDRNREMETQSENEILNQEIERFLLLLSPYFLLKPSHKAIEYLVRRYKIHIYNVDAIMASILPYHETTFFSRFVQLLNIAPTKWHFLEPMQSSGVVMSRTTFLQRCFTDFSILMFICDAMKAFAERSIDNKTFNNFFVVLCIEYISGQPLQDISLKRLLPYVFYGLKSNDPDLVAGSLMITTQIASSVTLAVSVVDALFETIISIMNKADIDSVMLCLVFLFQSQPITKMRTSLMKSLIEIEGFVHSVNRLRLSYNVGNFLNGLLNSMIEYCFETKDVSILDKNISQIDFSDCIPKVIAILLNLYISDSESFTEIIRKVLVCIEKRYSGETDKGLDLGLRTLDEENHGKALDFYSMIFKGSQHEIIPEISTTLYLSLQHHEKTVRILGLKHLGKIAKNAVDEQTKSFITESLLERLSDEDPSILNFVLSLPQLLDYLTPKQIVDKISLIVKQIEENRSDDVSKTLSETIAEKLLINAMFEKEEGIEKMLTFVFRFLMLTPEFKETNLKVIKSLQKLSHPLFAGLSSVAIKEKDVAATNTQFVNVIAKNIAANPELAKVCENTAVKEGLGTKSVLLLLASAMKQATKKDSKLMIATSILNLVKKFSSKSGLVISVNDVFQPTSQSNVDTSLSVTYLMFYCAYSMLEFLEQDVLNFSEMMNYLATFTTNTSIEQEATLKYTSLLASFFITISESRLFDQFTNHIKIMIEKHLKKQALEFLSVFWMSDPDNLPYKTRMRSLLMGVMLMEDDVDYQYLLPSLLIALQNNLSKDMCAAVISCIKRVPGSKLYDHHLKQHIKPLNRDIVKKVTHSIESKSSDLSADSSQIQQVIQQLPGEVIDVMLTTFSLSHSTFEKYSIVNILSQLPSTRIMPSLFDLLLSYLKAIENGQSLGRLDVLLASKLLKMLNIDLLTSKNSNKYFTEGLLYAITVTNQVSNLIPSLEVVNNVNSHLLSVLDEKNQRMLFDAITKVLKSTNVKITQAYQQALKQLPMDANILLKYIPSSTKEMDTSNDETSSDLDRLTFILEIVQLMKSVPKREVFAPRLFTHLKELREEYSYNKTHTEYPITMILSALYSIASKIEDEDEDKKSLVKKVEKTFDVDLILKCLTESDSSQIRNHAILLLGELASIFPLQIIEQILQVMKAVEGTLKEKDGFSFDAIQKTVLQIVPKLVEQKMDIKFIVNVFVNSMKYIPKDKRLSFFSNLVKGTSRKNIYGFVLLMLSQCVKSGDQEDSSMIVSFCHELVEYFKIGKQLVTLVKLVNIAHSIAKDEKTASNAFYASEEYSDEEKQALLVFILEFASSHLSSMEFLRMLIIEEEKDKETSQTYLLTIAETLNKIRDQSTDSTIIDLIDEVYSKTQQLLNSYSFVALIKSMLESSSGSMKERALFILNTRLTDESSRIISKLQQDEEIYLTLLRKLRKILEDASGASNFLIQHAIISIELMARRFARNNSKLFIKAMPSVLQHLKESSHSAIISSSALCVSTLCLEVGADSLEFLPNIYPTFVSHISKVLSKGMDILEQEENDEEDDSNSDQLLVFSILSALYLVVRVHLKFISPYLKQIMNILLSTRIIHSSNKKIAQKSSDILFFLATYAETRHILEPVFSSLEASVSFGHESVVKLMTVVYEIVNVMDVKAVENFHTRITEFFLQALDLRRRRKFDRKVLETVEKSVCSSLEAFVLKLNEDQLKSVLRQMIDWSREAVRDEDSKNYLDYGDNKLAPPDVARLIAFYKSIISFNMKLSFLFVPYYGYLWQNIIRDLKSISGDHDENDDDEDENNDEESHQNSKKRKLKELTTKKQPKLCVISSTEDRVQLAYLILNCLSLCFLNDREAFVQSNDRFEHLIEPLSKVIEQEDVCEKNYELISKTFGALASVVNQQQWKPLQYQVLQRTKHESSIVKRTAIACIAAFYEHVGKEFIIMLPEMMPYVAELLESDDEEVLKDTRGIVLTIEQKTGEEISHFLSE</sequence>
<evidence type="ECO:0000256" key="6">
    <source>
        <dbReference type="ARBA" id="ARBA00023274"/>
    </source>
</evidence>
<protein>
    <recommendedName>
        <fullName evidence="7">HEAT repeat-containing protein 1</fullName>
    </recommendedName>
</protein>
<dbReference type="InterPro" id="IPR012954">
    <property type="entry name" value="BP28_C_dom"/>
</dbReference>
<dbReference type="RefSeq" id="XP_044563367.1">
    <property type="nucleotide sequence ID" value="XM_044705672.1"/>
</dbReference>
<evidence type="ECO:0000256" key="5">
    <source>
        <dbReference type="ARBA" id="ARBA00023242"/>
    </source>
</evidence>
<dbReference type="GO" id="GO:0030515">
    <property type="term" value="F:snoRNA binding"/>
    <property type="evidence" value="ECO:0007669"/>
    <property type="project" value="TreeGrafter"/>
</dbReference>
<dbReference type="GO" id="GO:0045943">
    <property type="term" value="P:positive regulation of transcription by RNA polymerase I"/>
    <property type="evidence" value="ECO:0007669"/>
    <property type="project" value="TreeGrafter"/>
</dbReference>
<dbReference type="InterPro" id="IPR016024">
    <property type="entry name" value="ARM-type_fold"/>
</dbReference>
<dbReference type="GO" id="GO:0034455">
    <property type="term" value="C:t-UTP complex"/>
    <property type="evidence" value="ECO:0007669"/>
    <property type="project" value="TreeGrafter"/>
</dbReference>
<dbReference type="VEuPathDB" id="AmoebaDB:FDP41_002474"/>
<evidence type="ECO:0000259" key="9">
    <source>
        <dbReference type="SMART" id="SM01036"/>
    </source>
</evidence>
<dbReference type="Pfam" id="PF08146">
    <property type="entry name" value="BP28CT"/>
    <property type="match status" value="1"/>
</dbReference>
<dbReference type="VEuPathDB" id="AmoebaDB:NF0006270"/>
<evidence type="ECO:0000256" key="3">
    <source>
        <dbReference type="ARBA" id="ARBA00022517"/>
    </source>
</evidence>
<dbReference type="OrthoDB" id="31183at2759"/>
<dbReference type="GO" id="GO:0030686">
    <property type="term" value="C:90S preribosome"/>
    <property type="evidence" value="ECO:0007669"/>
    <property type="project" value="TreeGrafter"/>
</dbReference>
<evidence type="ECO:0000313" key="10">
    <source>
        <dbReference type="EMBL" id="KAF0978654.1"/>
    </source>
</evidence>
<comment type="similarity">
    <text evidence="2 7">Belongs to the HEATR1/UTP10 family.</text>
</comment>
<comment type="caution">
    <text evidence="10">The sequence shown here is derived from an EMBL/GenBank/DDBJ whole genome shotgun (WGS) entry which is preliminary data.</text>
</comment>
<evidence type="ECO:0000256" key="1">
    <source>
        <dbReference type="ARBA" id="ARBA00004604"/>
    </source>
</evidence>
<feature type="region of interest" description="Disordered" evidence="8">
    <location>
        <begin position="1838"/>
        <end position="1865"/>
    </location>
</feature>
<dbReference type="InterPro" id="IPR040191">
    <property type="entry name" value="UTP10"/>
</dbReference>
<proteinExistence type="inferred from homology"/>
<accession>A0A6A5BWH1</accession>
<dbReference type="VEuPathDB" id="AmoebaDB:NfTy_041410"/>
<organism evidence="10 11">
    <name type="scientific">Naegleria fowleri</name>
    <name type="common">Brain eating amoeba</name>
    <dbReference type="NCBI Taxonomy" id="5763"/>
    <lineage>
        <taxon>Eukaryota</taxon>
        <taxon>Discoba</taxon>
        <taxon>Heterolobosea</taxon>
        <taxon>Tetramitia</taxon>
        <taxon>Eutetramitia</taxon>
        <taxon>Vahlkampfiidae</taxon>
        <taxon>Naegleria</taxon>
    </lineage>
</organism>
<dbReference type="GeneID" id="68109692"/>
<feature type="compositionally biased region" description="Acidic residues" evidence="8">
    <location>
        <begin position="1840"/>
        <end position="1851"/>
    </location>
</feature>
<dbReference type="GO" id="GO:0032040">
    <property type="term" value="C:small-subunit processome"/>
    <property type="evidence" value="ECO:0007669"/>
    <property type="project" value="TreeGrafter"/>
</dbReference>
<dbReference type="OMA" id="NDVMWKQ"/>
<dbReference type="GO" id="GO:0000462">
    <property type="term" value="P:maturation of SSU-rRNA from tricistronic rRNA transcript (SSU-rRNA, 5.8S rRNA, LSU-rRNA)"/>
    <property type="evidence" value="ECO:0007669"/>
    <property type="project" value="TreeGrafter"/>
</dbReference>
<keyword evidence="5 7" id="KW-0539">Nucleus</keyword>
<evidence type="ECO:0000256" key="8">
    <source>
        <dbReference type="SAM" id="MobiDB-lite"/>
    </source>
</evidence>
<dbReference type="InterPro" id="IPR022125">
    <property type="entry name" value="U3snoRNP10_N"/>
</dbReference>
<dbReference type="PANTHER" id="PTHR13457">
    <property type="entry name" value="BAP28"/>
    <property type="match status" value="1"/>
</dbReference>
<reference evidence="10 11" key="1">
    <citation type="journal article" date="2019" name="Sci. Rep.">
        <title>Nanopore sequencing improves the draft genome of the human pathogenic amoeba Naegleria fowleri.</title>
        <authorList>
            <person name="Liechti N."/>
            <person name="Schurch N."/>
            <person name="Bruggmann R."/>
            <person name="Wittwer M."/>
        </authorList>
    </citation>
    <scope>NUCLEOTIDE SEQUENCE [LARGE SCALE GENOMIC DNA]</scope>
    <source>
        <strain evidence="10 11">ATCC 30894</strain>
    </source>
</reference>
<evidence type="ECO:0000256" key="7">
    <source>
        <dbReference type="RuleBase" id="RU367065"/>
    </source>
</evidence>
<dbReference type="SMART" id="SM01036">
    <property type="entry name" value="BP28CT"/>
    <property type="match status" value="1"/>
</dbReference>
<dbReference type="EMBL" id="VFQX01000029">
    <property type="protein sequence ID" value="KAF0978654.1"/>
    <property type="molecule type" value="Genomic_DNA"/>
</dbReference>
<dbReference type="SUPFAM" id="SSF48371">
    <property type="entry name" value="ARM repeat"/>
    <property type="match status" value="2"/>
</dbReference>
<keyword evidence="4 7" id="KW-0698">rRNA processing</keyword>
<gene>
    <name evidence="10" type="ORF">FDP41_002474</name>
</gene>
<evidence type="ECO:0000256" key="2">
    <source>
        <dbReference type="ARBA" id="ARBA00010559"/>
    </source>
</evidence>